<dbReference type="GeneID" id="12509599"/>
<dbReference type="HOGENOM" id="CLU_050006_7_0_2"/>
<evidence type="ECO:0000313" key="2">
    <source>
        <dbReference type="EMBL" id="AET63815.1"/>
    </source>
</evidence>
<dbReference type="GO" id="GO:0016853">
    <property type="term" value="F:isomerase activity"/>
    <property type="evidence" value="ECO:0007669"/>
    <property type="project" value="UniProtKB-KW"/>
</dbReference>
<organism evidence="2 3">
    <name type="scientific">Methanothrix harundinacea (strain 6Ac)</name>
    <name type="common">Methanosaeta harundinacea</name>
    <dbReference type="NCBI Taxonomy" id="1110509"/>
    <lineage>
        <taxon>Archaea</taxon>
        <taxon>Methanobacteriati</taxon>
        <taxon>Methanobacteriota</taxon>
        <taxon>Stenosarchaea group</taxon>
        <taxon>Methanomicrobia</taxon>
        <taxon>Methanotrichales</taxon>
        <taxon>Methanotrichaceae</taxon>
        <taxon>Methanothrix</taxon>
    </lineage>
</organism>
<dbReference type="KEGG" id="mhi:Mhar_0430"/>
<dbReference type="PANTHER" id="PTHR12110:SF21">
    <property type="entry name" value="XYLOSE ISOMERASE-LIKE TIM BARREL DOMAIN-CONTAINING PROTEIN"/>
    <property type="match status" value="1"/>
</dbReference>
<gene>
    <name evidence="2" type="ordered locus">Mhar_0430</name>
</gene>
<dbReference type="InterPro" id="IPR013022">
    <property type="entry name" value="Xyl_isomerase-like_TIM-brl"/>
</dbReference>
<dbReference type="RefSeq" id="WP_014586000.1">
    <property type="nucleotide sequence ID" value="NC_017527.1"/>
</dbReference>
<keyword evidence="2" id="KW-0413">Isomerase</keyword>
<evidence type="ECO:0000313" key="3">
    <source>
        <dbReference type="Proteomes" id="UP000005877"/>
    </source>
</evidence>
<dbReference type="SUPFAM" id="SSF51658">
    <property type="entry name" value="Xylose isomerase-like"/>
    <property type="match status" value="1"/>
</dbReference>
<dbReference type="OrthoDB" id="59344at2157"/>
<accession>G7WMN1</accession>
<sequence length="270" mass="30133">MARVSASSMFLWDLDPRRMAEVIAEAGVGEMEFWAETPWYWEGGRRPEGAELIREVLGRRITTLHAPVMDLNPSSYNDLVCLATMEEGISAIRLAGLLGARVVVVHPGKRTAKRPAREEEREKLRRYLEVCLDRAVEEGVLLALENLEPAPWNLCSEPDEMGRFLDEHPRLGMTLDISHATPPPSRALAFVEALGDRILDVHVSATIDGVRHLPVSSGSVDPILKALRDSGYSGPLTLELDDKKFPATLSTKDKVGVLRRERLHLESIWD</sequence>
<dbReference type="EMBL" id="CP003117">
    <property type="protein sequence ID" value="AET63815.1"/>
    <property type="molecule type" value="Genomic_DNA"/>
</dbReference>
<keyword evidence="3" id="KW-1185">Reference proteome</keyword>
<dbReference type="InterPro" id="IPR036237">
    <property type="entry name" value="Xyl_isomerase-like_sf"/>
</dbReference>
<dbReference type="Proteomes" id="UP000005877">
    <property type="component" value="Chromosome"/>
</dbReference>
<evidence type="ECO:0000259" key="1">
    <source>
        <dbReference type="Pfam" id="PF01261"/>
    </source>
</evidence>
<dbReference type="InterPro" id="IPR050312">
    <property type="entry name" value="IolE/XylAMocC-like"/>
</dbReference>
<dbReference type="STRING" id="1110509.Mhar_0430"/>
<protein>
    <submittedName>
        <fullName evidence="2">Xylose isomerase domain protein TIM barrel</fullName>
    </submittedName>
</protein>
<feature type="domain" description="Xylose isomerase-like TIM barrel" evidence="1">
    <location>
        <begin position="22"/>
        <end position="260"/>
    </location>
</feature>
<proteinExistence type="predicted"/>
<dbReference type="PANTHER" id="PTHR12110">
    <property type="entry name" value="HYDROXYPYRUVATE ISOMERASE"/>
    <property type="match status" value="1"/>
</dbReference>
<dbReference type="PATRIC" id="fig|1110509.7.peg.481"/>
<dbReference type="AlphaFoldDB" id="G7WMN1"/>
<dbReference type="Pfam" id="PF01261">
    <property type="entry name" value="AP_endonuc_2"/>
    <property type="match status" value="1"/>
</dbReference>
<reference evidence="2 3" key="1">
    <citation type="journal article" date="2012" name="PLoS ONE">
        <title>The genome characteristics and predicted function of methyl-group oxidation pathway in the obligate aceticlastic methanogens, Methanosaeta spp.</title>
        <authorList>
            <person name="Zhu J."/>
            <person name="Zheng H."/>
            <person name="Ai G."/>
            <person name="Zhang G."/>
            <person name="Liu D."/>
            <person name="Liu X."/>
            <person name="Dong X."/>
        </authorList>
    </citation>
    <scope>NUCLEOTIDE SEQUENCE [LARGE SCALE GENOMIC DNA]</scope>
    <source>
        <strain evidence="2 3">6Ac</strain>
    </source>
</reference>
<name>G7WMN1_METH6</name>
<dbReference type="Gene3D" id="3.20.20.150">
    <property type="entry name" value="Divalent-metal-dependent TIM barrel enzymes"/>
    <property type="match status" value="1"/>
</dbReference>